<dbReference type="PANTHER" id="PTHR34493:SF5">
    <property type="entry name" value="WSC DOMAIN-CONTAINING PROTEIN"/>
    <property type="match status" value="1"/>
</dbReference>
<feature type="chain" id="PRO_5002730024" evidence="2">
    <location>
        <begin position="19"/>
        <end position="573"/>
    </location>
</feature>
<feature type="compositionally biased region" description="Low complexity" evidence="1">
    <location>
        <begin position="285"/>
        <end position="312"/>
    </location>
</feature>
<dbReference type="AlphaFoldDB" id="A8XI98"/>
<evidence type="ECO:0000256" key="2">
    <source>
        <dbReference type="SAM" id="SignalP"/>
    </source>
</evidence>
<dbReference type="eggNOG" id="ENOG502R13I">
    <property type="taxonomic scope" value="Eukaryota"/>
</dbReference>
<evidence type="ECO:0000313" key="5">
    <source>
        <dbReference type="Proteomes" id="UP000008549"/>
    </source>
</evidence>
<dbReference type="Proteomes" id="UP000008549">
    <property type="component" value="Unassembled WGS sequence"/>
</dbReference>
<dbReference type="PANTHER" id="PTHR34493">
    <property type="entry name" value="PROTEIN CBG13422-RELATED"/>
    <property type="match status" value="1"/>
</dbReference>
<reference evidence="4 5" key="1">
    <citation type="journal article" date="2003" name="PLoS Biol.">
        <title>The genome sequence of Caenorhabditis briggsae: a platform for comparative genomics.</title>
        <authorList>
            <person name="Stein L.D."/>
            <person name="Bao Z."/>
            <person name="Blasiar D."/>
            <person name="Blumenthal T."/>
            <person name="Brent M.R."/>
            <person name="Chen N."/>
            <person name="Chinwalla A."/>
            <person name="Clarke L."/>
            <person name="Clee C."/>
            <person name="Coghlan A."/>
            <person name="Coulson A."/>
            <person name="D'Eustachio P."/>
            <person name="Fitch D.H."/>
            <person name="Fulton L.A."/>
            <person name="Fulton R.E."/>
            <person name="Griffiths-Jones S."/>
            <person name="Harris T.W."/>
            <person name="Hillier L.W."/>
            <person name="Kamath R."/>
            <person name="Kuwabara P.E."/>
            <person name="Mardis E.R."/>
            <person name="Marra M.A."/>
            <person name="Miner T.L."/>
            <person name="Minx P."/>
            <person name="Mullikin J.C."/>
            <person name="Plumb R.W."/>
            <person name="Rogers J."/>
            <person name="Schein J.E."/>
            <person name="Sohrmann M."/>
            <person name="Spieth J."/>
            <person name="Stajich J.E."/>
            <person name="Wei C."/>
            <person name="Willey D."/>
            <person name="Wilson R.K."/>
            <person name="Durbin R."/>
            <person name="Waterston R.H."/>
        </authorList>
    </citation>
    <scope>NUCLEOTIDE SEQUENCE [LARGE SCALE GENOMIC DNA]</scope>
    <source>
        <strain evidence="4 5">AF16</strain>
    </source>
</reference>
<evidence type="ECO:0000313" key="4">
    <source>
        <dbReference type="EMBL" id="CAP32372.2"/>
    </source>
</evidence>
<protein>
    <submittedName>
        <fullName evidence="4">Protein CBG13598</fullName>
    </submittedName>
</protein>
<sequence length="573" mass="63834">MTFQSIFIILIHIDLIFGASSGRLSKEENENRLNTCDTEAIQEVVRSLKFTPLSCYNSKDSKCKNLTTTAVRAFLPFICHKYIRDNFHHLFSPMIVESGICGRTKTTTPKITTTTSTVTLPTTSKTTTLKTTSEARTATVSSWTKTTTPKPTKRSTVTLPTKSKSTTLITTPETRTTRISLSEFITSRITSSKASKTTSKFRRAFTTSSRTTTSKTTFEARTTRISLHSTDNLKTSTEAMTTKVMTSRVTSSEASSKSIEASKTTSEASSSLVPFTRSDGLTGISNPTSSSSSDFPISSKETTTEGPKTTSTLPSPKLIQKPTTSTKREEPEYDYEEYEEDQESPMTQELEYEDFLDQSMENGGAETREYACTRQSSRASKSECMLRFGELSAINDNGCFMHFDSEKQESIELCPLQCQRFNEATILKSSDSLICSPGVAVGVERRQSDWFMWRSGACKSSDVIFQIECSTSQMKEEEQLVEVNEEIQPIVEEVPVMRMETDNGISEDMDRMTSSIEDITSGTEKTQESTTTHSETNQTPLPETAEQEDDLPEKVDTLLGFLFPSYRKKALSQ</sequence>
<dbReference type="InterPro" id="IPR056710">
    <property type="entry name" value="DUF7808"/>
</dbReference>
<dbReference type="GeneID" id="8582460"/>
<dbReference type="Pfam" id="PF25096">
    <property type="entry name" value="DUF7808"/>
    <property type="match status" value="1"/>
</dbReference>
<dbReference type="KEGG" id="cbr:CBG_13598"/>
<gene>
    <name evidence="4 6" type="ORF">CBG13598</name>
    <name evidence="4" type="ORF">CBG_13598</name>
</gene>
<feature type="region of interest" description="Disordered" evidence="1">
    <location>
        <begin position="139"/>
        <end position="160"/>
    </location>
</feature>
<organism evidence="4 5">
    <name type="scientific">Caenorhabditis briggsae</name>
    <dbReference type="NCBI Taxonomy" id="6238"/>
    <lineage>
        <taxon>Eukaryota</taxon>
        <taxon>Metazoa</taxon>
        <taxon>Ecdysozoa</taxon>
        <taxon>Nematoda</taxon>
        <taxon>Chromadorea</taxon>
        <taxon>Rhabditida</taxon>
        <taxon>Rhabditina</taxon>
        <taxon>Rhabditomorpha</taxon>
        <taxon>Rhabditoidea</taxon>
        <taxon>Rhabditidae</taxon>
        <taxon>Peloderinae</taxon>
        <taxon>Caenorhabditis</taxon>
    </lineage>
</organism>
<feature type="compositionally biased region" description="Acidic residues" evidence="1">
    <location>
        <begin position="331"/>
        <end position="343"/>
    </location>
</feature>
<feature type="compositionally biased region" description="Low complexity" evidence="1">
    <location>
        <begin position="139"/>
        <end position="158"/>
    </location>
</feature>
<dbReference type="InParanoid" id="A8XI98"/>
<feature type="region of interest" description="Disordered" evidence="1">
    <location>
        <begin position="229"/>
        <end position="346"/>
    </location>
</feature>
<keyword evidence="2" id="KW-0732">Signal</keyword>
<evidence type="ECO:0000313" key="6">
    <source>
        <dbReference type="WormBase" id="CBG13598"/>
    </source>
</evidence>
<dbReference type="HOGENOM" id="CLU_475860_0_0_1"/>
<feature type="compositionally biased region" description="Polar residues" evidence="1">
    <location>
        <begin position="518"/>
        <end position="541"/>
    </location>
</feature>
<proteinExistence type="predicted"/>
<reference evidence="4 5" key="2">
    <citation type="journal article" date="2011" name="PLoS Genet.">
        <title>Caenorhabditis briggsae recombinant inbred line genotypes reveal inter-strain incompatibility and the evolution of recombination.</title>
        <authorList>
            <person name="Ross J.A."/>
            <person name="Koboldt D.C."/>
            <person name="Staisch J.E."/>
            <person name="Chamberlin H.M."/>
            <person name="Gupta B.P."/>
            <person name="Miller R.D."/>
            <person name="Baird S.E."/>
            <person name="Haag E.S."/>
        </authorList>
    </citation>
    <scope>NUCLEOTIDE SEQUENCE [LARGE SCALE GENOMIC DNA]</scope>
    <source>
        <strain evidence="4 5">AF16</strain>
    </source>
</reference>
<dbReference type="EMBL" id="HE601170">
    <property type="protein sequence ID" value="CAP32372.2"/>
    <property type="molecule type" value="Genomic_DNA"/>
</dbReference>
<feature type="region of interest" description="Disordered" evidence="1">
    <location>
        <begin position="518"/>
        <end position="553"/>
    </location>
</feature>
<evidence type="ECO:0000259" key="3">
    <source>
        <dbReference type="Pfam" id="PF25096"/>
    </source>
</evidence>
<feature type="domain" description="DUF7808" evidence="3">
    <location>
        <begin position="366"/>
        <end position="476"/>
    </location>
</feature>
<accession>A8XI98</accession>
<keyword evidence="5" id="KW-1185">Reference proteome</keyword>
<dbReference type="CTD" id="8582460"/>
<name>A8XI98_CAEBR</name>
<feature type="signal peptide" evidence="2">
    <location>
        <begin position="1"/>
        <end position="18"/>
    </location>
</feature>
<evidence type="ECO:0000256" key="1">
    <source>
        <dbReference type="SAM" id="MobiDB-lite"/>
    </source>
</evidence>
<feature type="compositionally biased region" description="Low complexity" evidence="1">
    <location>
        <begin position="250"/>
        <end position="271"/>
    </location>
</feature>
<dbReference type="RefSeq" id="XP_002640465.2">
    <property type="nucleotide sequence ID" value="XM_002640419.2"/>
</dbReference>
<feature type="compositionally biased region" description="Polar residues" evidence="1">
    <location>
        <begin position="229"/>
        <end position="249"/>
    </location>
</feature>
<dbReference type="STRING" id="6238.A8XI98"/>
<dbReference type="WormBase" id="CBG13598">
    <property type="protein sequence ID" value="CBP49645"/>
    <property type="gene ID" value="WBGene00034342"/>
</dbReference>